<feature type="region of interest" description="Disordered" evidence="1">
    <location>
        <begin position="184"/>
        <end position="237"/>
    </location>
</feature>
<comment type="caution">
    <text evidence="3">The sequence shown here is derived from an EMBL/GenBank/DDBJ whole genome shotgun (WGS) entry which is preliminary data.</text>
</comment>
<keyword evidence="2" id="KW-0812">Transmembrane</keyword>
<dbReference type="Proteomes" id="UP001078443">
    <property type="component" value="Unassembled WGS sequence"/>
</dbReference>
<keyword evidence="2" id="KW-1133">Transmembrane helix</keyword>
<proteinExistence type="predicted"/>
<evidence type="ECO:0000313" key="3">
    <source>
        <dbReference type="EMBL" id="MCY6483452.1"/>
    </source>
</evidence>
<accession>A0ABT4CWS7</accession>
<feature type="transmembrane region" description="Helical" evidence="2">
    <location>
        <begin position="95"/>
        <end position="113"/>
    </location>
</feature>
<dbReference type="InterPro" id="IPR028102">
    <property type="entry name" value="DUF4652"/>
</dbReference>
<name>A0ABT4CWS7_9CLOT</name>
<dbReference type="RefSeq" id="WP_268039700.1">
    <property type="nucleotide sequence ID" value="NZ_JAPQER010000001.1"/>
</dbReference>
<keyword evidence="2" id="KW-0472">Membrane</keyword>
<gene>
    <name evidence="3" type="ORF">OW763_03650</name>
</gene>
<dbReference type="Pfam" id="PF15525">
    <property type="entry name" value="DUF4652"/>
    <property type="match status" value="1"/>
</dbReference>
<sequence>MDCKVFTENLQNYILDDVSVDLKNAMKEHMMSCRQCRELYNEEIFIEQSIEEVLNTDDVVFESQKDKIIQKIDTKKYKKNTPITKKKHFAGYLKIGAPIAAAIAFIMIINPVIRNKSENLITMKSQDKAIKEKKMEDIKNQSRNIQIQMRNAEENQIQNSIPKSELKKSPIPKVACKEQIANNITDTPKKIDNPEQQEVSNPKQQEIHRENTISSGNGDADNRDNYEKSNNNDAKPPMLAACQSVDVEVQFNKRLLDEKADSRSMVYSDQTSYLDNEKNSPNKKLSAYIIKQDINKNVEDKFNQVYVKNLEDSSKWVLELKTDNKKFIPKYIKWNDDEKLFVIVNQYEDKESGEELYILNANTGKAEKLYKLENDKSRIIELNNINKNDLEIKIEIHDDNSNETTIENDIIYNINDDVSEK</sequence>
<dbReference type="EMBL" id="JAPQER010000001">
    <property type="protein sequence ID" value="MCY6483452.1"/>
    <property type="molecule type" value="Genomic_DNA"/>
</dbReference>
<keyword evidence="4" id="KW-1185">Reference proteome</keyword>
<organism evidence="3 4">
    <name type="scientific">Clostridium aestuarii</name>
    <dbReference type="NCBI Taxonomy" id="338193"/>
    <lineage>
        <taxon>Bacteria</taxon>
        <taxon>Bacillati</taxon>
        <taxon>Bacillota</taxon>
        <taxon>Clostridia</taxon>
        <taxon>Eubacteriales</taxon>
        <taxon>Clostridiaceae</taxon>
        <taxon>Clostridium</taxon>
    </lineage>
</organism>
<feature type="compositionally biased region" description="Polar residues" evidence="1">
    <location>
        <begin position="194"/>
        <end position="204"/>
    </location>
</feature>
<evidence type="ECO:0000256" key="2">
    <source>
        <dbReference type="SAM" id="Phobius"/>
    </source>
</evidence>
<reference evidence="3" key="1">
    <citation type="submission" date="2022-12" db="EMBL/GenBank/DDBJ databases">
        <authorList>
            <person name="Wang J."/>
        </authorList>
    </citation>
    <scope>NUCLEOTIDE SEQUENCE</scope>
    <source>
        <strain evidence="3">HY-45-18</strain>
    </source>
</reference>
<evidence type="ECO:0000313" key="4">
    <source>
        <dbReference type="Proteomes" id="UP001078443"/>
    </source>
</evidence>
<dbReference type="Gene3D" id="2.40.128.660">
    <property type="entry name" value="Uncharacterised protein PF15525, DUF4652"/>
    <property type="match status" value="1"/>
</dbReference>
<evidence type="ECO:0000256" key="1">
    <source>
        <dbReference type="SAM" id="MobiDB-lite"/>
    </source>
</evidence>
<protein>
    <submittedName>
        <fullName evidence="3">DUF4652 domain-containing protein</fullName>
    </submittedName>
</protein>